<evidence type="ECO:0000313" key="4">
    <source>
        <dbReference type="EMBL" id="ROR93529.1"/>
    </source>
</evidence>
<accession>A0A3N2D179</accession>
<organism evidence="4 5">
    <name type="scientific">Salana multivorans</name>
    <dbReference type="NCBI Taxonomy" id="120377"/>
    <lineage>
        <taxon>Bacteria</taxon>
        <taxon>Bacillati</taxon>
        <taxon>Actinomycetota</taxon>
        <taxon>Actinomycetes</taxon>
        <taxon>Micrococcales</taxon>
        <taxon>Beutenbergiaceae</taxon>
        <taxon>Salana</taxon>
    </lineage>
</organism>
<evidence type="ECO:0000313" key="5">
    <source>
        <dbReference type="Proteomes" id="UP000275356"/>
    </source>
</evidence>
<dbReference type="Gene3D" id="3.30.70.1880">
    <property type="entry name" value="Protein of unknown function DUF881"/>
    <property type="match status" value="1"/>
</dbReference>
<keyword evidence="3" id="KW-1133">Transmembrane helix</keyword>
<dbReference type="PANTHER" id="PTHR37313">
    <property type="entry name" value="UPF0749 PROTEIN RV1825"/>
    <property type="match status" value="1"/>
</dbReference>
<evidence type="ECO:0000256" key="2">
    <source>
        <dbReference type="SAM" id="MobiDB-lite"/>
    </source>
</evidence>
<name>A0A3N2D179_9MICO</name>
<comment type="caution">
    <text evidence="4">The sequence shown here is derived from an EMBL/GenBank/DDBJ whole genome shotgun (WGS) entry which is preliminary data.</text>
</comment>
<protein>
    <submittedName>
        <fullName evidence="4">Uncharacterized protein YlxW (UPF0749 family)</fullName>
    </submittedName>
</protein>
<keyword evidence="3" id="KW-0472">Membrane</keyword>
<feature type="transmembrane region" description="Helical" evidence="3">
    <location>
        <begin position="37"/>
        <end position="57"/>
    </location>
</feature>
<dbReference type="GO" id="GO:0005886">
    <property type="term" value="C:plasma membrane"/>
    <property type="evidence" value="ECO:0007669"/>
    <property type="project" value="TreeGrafter"/>
</dbReference>
<sequence length="313" mass="32119">MTLLTQVMENPLDPGYEAVTRRRREDPDWRPSTLSKVVVLLLTIAIGAGLAIAISSLRSPVGGRNAARELLIDQITERRATQDELTEHNAELNAQILELSGAELALTDPDRRSELDSLAVASGVASVRGPGVVVTLTDSEQAQADPITYGVEAVQAGDLQVVVNALWAGGAEAVAVNGTRIGANGGIRGAGQAILVDRIPVGSPYVVSAIGSREELTKAVASGTTGSYLDVLRTKYRIGIAVAGDDDLWLPGTVTTQLRYAEPLTPTSGQTGPGDLDAPIGSYGLGGQAAGTTGTAGTVGTVEAGTGEGKGIS</sequence>
<gene>
    <name evidence="4" type="ORF">EDD28_2945</name>
</gene>
<dbReference type="Pfam" id="PF05949">
    <property type="entry name" value="DUF881"/>
    <property type="match status" value="1"/>
</dbReference>
<keyword evidence="5" id="KW-1185">Reference proteome</keyword>
<reference evidence="4 5" key="1">
    <citation type="submission" date="2018-11" db="EMBL/GenBank/DDBJ databases">
        <title>Sequencing the genomes of 1000 actinobacteria strains.</title>
        <authorList>
            <person name="Klenk H.-P."/>
        </authorList>
    </citation>
    <scope>NUCLEOTIDE SEQUENCE [LARGE SCALE GENOMIC DNA]</scope>
    <source>
        <strain evidence="4 5">DSM 13521</strain>
    </source>
</reference>
<dbReference type="AlphaFoldDB" id="A0A3N2D179"/>
<dbReference type="Proteomes" id="UP000275356">
    <property type="component" value="Unassembled WGS sequence"/>
</dbReference>
<dbReference type="RefSeq" id="WP_170169508.1">
    <property type="nucleotide sequence ID" value="NZ_RKHQ01000002.1"/>
</dbReference>
<evidence type="ECO:0000256" key="3">
    <source>
        <dbReference type="SAM" id="Phobius"/>
    </source>
</evidence>
<proteinExistence type="inferred from homology"/>
<dbReference type="EMBL" id="RKHQ01000002">
    <property type="protein sequence ID" value="ROR93529.1"/>
    <property type="molecule type" value="Genomic_DNA"/>
</dbReference>
<feature type="compositionally biased region" description="Low complexity" evidence="2">
    <location>
        <begin position="290"/>
        <end position="305"/>
    </location>
</feature>
<keyword evidence="3" id="KW-0812">Transmembrane</keyword>
<feature type="region of interest" description="Disordered" evidence="2">
    <location>
        <begin position="263"/>
        <end position="313"/>
    </location>
</feature>
<dbReference type="PANTHER" id="PTHR37313:SF1">
    <property type="entry name" value="UPF0749 PROTEIN RV1823"/>
    <property type="match status" value="1"/>
</dbReference>
<dbReference type="InterPro" id="IPR010273">
    <property type="entry name" value="DUF881"/>
</dbReference>
<evidence type="ECO:0000256" key="1">
    <source>
        <dbReference type="ARBA" id="ARBA00009108"/>
    </source>
</evidence>
<comment type="similarity">
    <text evidence="1">Belongs to the UPF0749 family.</text>
</comment>